<dbReference type="PANTHER" id="PTHR34701">
    <property type="entry name" value="TRANSCRIPTIONAL REGULATOR MRAZ"/>
    <property type="match status" value="1"/>
</dbReference>
<dbReference type="GO" id="GO:0003700">
    <property type="term" value="F:DNA-binding transcription factor activity"/>
    <property type="evidence" value="ECO:0007669"/>
    <property type="project" value="UniProtKB-UniRule"/>
</dbReference>
<dbReference type="PROSITE" id="PS51740">
    <property type="entry name" value="SPOVT_ABRB"/>
    <property type="match status" value="2"/>
</dbReference>
<sequence length="146" mass="16604">MSKRIPSGEHPVSLDGKGRVVIPVPFREYLRDGLVLTRGFEGGIDVITLADWAKLEERLEGLPLTDPATRNFVRFYYAPAQKTKLDGQGRVLIPPTLRRFAGLTDRAVVTGVMDRIEIWDEGRFFEHLEKTRETPFVPESLRDIVI</sequence>
<dbReference type="HAMAP" id="MF_01008">
    <property type="entry name" value="MraZ"/>
    <property type="match status" value="1"/>
</dbReference>
<evidence type="ECO:0000313" key="9">
    <source>
        <dbReference type="EMBL" id="GEM90537.1"/>
    </source>
</evidence>
<dbReference type="GO" id="GO:0009295">
    <property type="term" value="C:nucleoid"/>
    <property type="evidence" value="ECO:0007669"/>
    <property type="project" value="UniProtKB-SubCell"/>
</dbReference>
<evidence type="ECO:0000256" key="6">
    <source>
        <dbReference type="ARBA" id="ARBA00023163"/>
    </source>
</evidence>
<evidence type="ECO:0000256" key="1">
    <source>
        <dbReference type="ARBA" id="ARBA00013860"/>
    </source>
</evidence>
<comment type="caution">
    <text evidence="9">The sequence shown here is derived from an EMBL/GenBank/DDBJ whole genome shotgun (WGS) entry which is preliminary data.</text>
</comment>
<evidence type="ECO:0000256" key="4">
    <source>
        <dbReference type="ARBA" id="ARBA00023015"/>
    </source>
</evidence>
<evidence type="ECO:0000256" key="7">
    <source>
        <dbReference type="HAMAP-Rule" id="MF_01008"/>
    </source>
</evidence>
<dbReference type="InterPro" id="IPR035644">
    <property type="entry name" value="MraZ_C"/>
</dbReference>
<dbReference type="InterPro" id="IPR020603">
    <property type="entry name" value="MraZ_dom"/>
</dbReference>
<dbReference type="GO" id="GO:2000143">
    <property type="term" value="P:negative regulation of DNA-templated transcription initiation"/>
    <property type="evidence" value="ECO:0007669"/>
    <property type="project" value="TreeGrafter"/>
</dbReference>
<protein>
    <recommendedName>
        <fullName evidence="1 7">Transcriptional regulator MraZ</fullName>
    </recommendedName>
</protein>
<dbReference type="InterPro" id="IPR007159">
    <property type="entry name" value="SpoVT-AbrB_dom"/>
</dbReference>
<dbReference type="CDD" id="cd16321">
    <property type="entry name" value="MraZ_C"/>
    <property type="match status" value="1"/>
</dbReference>
<reference evidence="9 10" key="1">
    <citation type="submission" date="2019-07" db="EMBL/GenBank/DDBJ databases">
        <title>Whole genome shotgun sequence of Oceanithermus desulfurans NBRC 100063.</title>
        <authorList>
            <person name="Hosoyama A."/>
            <person name="Uohara A."/>
            <person name="Ohji S."/>
            <person name="Ichikawa N."/>
        </authorList>
    </citation>
    <scope>NUCLEOTIDE SEQUENCE [LARGE SCALE GENOMIC DNA]</scope>
    <source>
        <strain evidence="9 10">NBRC 100063</strain>
    </source>
</reference>
<dbReference type="OrthoDB" id="9807753at2"/>
<organism evidence="9 10">
    <name type="scientific">Oceanithermus desulfurans NBRC 100063</name>
    <dbReference type="NCBI Taxonomy" id="1227550"/>
    <lineage>
        <taxon>Bacteria</taxon>
        <taxon>Thermotogati</taxon>
        <taxon>Deinococcota</taxon>
        <taxon>Deinococci</taxon>
        <taxon>Thermales</taxon>
        <taxon>Thermaceae</taxon>
        <taxon>Oceanithermus</taxon>
    </lineage>
</organism>
<dbReference type="InterPro" id="IPR037914">
    <property type="entry name" value="SpoVT-AbrB_sf"/>
</dbReference>
<gene>
    <name evidence="7 9" type="primary">mraZ</name>
    <name evidence="9" type="ORF">ODE01S_19710</name>
</gene>
<name>A0A511RN64_9DEIN</name>
<dbReference type="AlphaFoldDB" id="A0A511RN64"/>
<dbReference type="EMBL" id="BJXN01000015">
    <property type="protein sequence ID" value="GEM90537.1"/>
    <property type="molecule type" value="Genomic_DNA"/>
</dbReference>
<evidence type="ECO:0000313" key="10">
    <source>
        <dbReference type="Proteomes" id="UP000321827"/>
    </source>
</evidence>
<comment type="similarity">
    <text evidence="7">Belongs to the MraZ family.</text>
</comment>
<dbReference type="Pfam" id="PF02381">
    <property type="entry name" value="MraZ"/>
    <property type="match status" value="2"/>
</dbReference>
<comment type="subcellular location">
    <subcellularLocation>
        <location evidence="7">Cytoplasm</location>
        <location evidence="7">Nucleoid</location>
    </subcellularLocation>
</comment>
<dbReference type="RefSeq" id="WP_147148355.1">
    <property type="nucleotide sequence ID" value="NZ_BJXN01000015.1"/>
</dbReference>
<keyword evidence="5 7" id="KW-0238">DNA-binding</keyword>
<dbReference type="Proteomes" id="UP000321827">
    <property type="component" value="Unassembled WGS sequence"/>
</dbReference>
<proteinExistence type="inferred from homology"/>
<comment type="subunit">
    <text evidence="7">Forms oligomers.</text>
</comment>
<dbReference type="InterPro" id="IPR003444">
    <property type="entry name" value="MraZ"/>
</dbReference>
<dbReference type="NCBIfam" id="TIGR00242">
    <property type="entry name" value="division/cell wall cluster transcriptional repressor MraZ"/>
    <property type="match status" value="1"/>
</dbReference>
<dbReference type="InterPro" id="IPR035642">
    <property type="entry name" value="MraZ_N"/>
</dbReference>
<accession>A0A511RN64</accession>
<evidence type="ECO:0000256" key="2">
    <source>
        <dbReference type="ARBA" id="ARBA00022490"/>
    </source>
</evidence>
<evidence type="ECO:0000256" key="5">
    <source>
        <dbReference type="ARBA" id="ARBA00023125"/>
    </source>
</evidence>
<dbReference type="GO" id="GO:0005737">
    <property type="term" value="C:cytoplasm"/>
    <property type="evidence" value="ECO:0007669"/>
    <property type="project" value="UniProtKB-UniRule"/>
</dbReference>
<evidence type="ECO:0000259" key="8">
    <source>
        <dbReference type="PROSITE" id="PS51740"/>
    </source>
</evidence>
<dbReference type="SUPFAM" id="SSF89447">
    <property type="entry name" value="AbrB/MazE/MraZ-like"/>
    <property type="match status" value="1"/>
</dbReference>
<feature type="domain" description="SpoVT-AbrB" evidence="8">
    <location>
        <begin position="80"/>
        <end position="123"/>
    </location>
</feature>
<dbReference type="InterPro" id="IPR038619">
    <property type="entry name" value="MraZ_sf"/>
</dbReference>
<keyword evidence="2 7" id="KW-0963">Cytoplasm</keyword>
<keyword evidence="3" id="KW-0677">Repeat</keyword>
<dbReference type="PANTHER" id="PTHR34701:SF1">
    <property type="entry name" value="TRANSCRIPTIONAL REGULATOR MRAZ"/>
    <property type="match status" value="1"/>
</dbReference>
<dbReference type="CDD" id="cd16320">
    <property type="entry name" value="MraZ_N"/>
    <property type="match status" value="1"/>
</dbReference>
<dbReference type="Gene3D" id="3.40.1550.20">
    <property type="entry name" value="Transcriptional regulator MraZ domain"/>
    <property type="match status" value="1"/>
</dbReference>
<feature type="domain" description="SpoVT-AbrB" evidence="8">
    <location>
        <begin position="9"/>
        <end position="51"/>
    </location>
</feature>
<keyword evidence="4 7" id="KW-0805">Transcription regulation</keyword>
<evidence type="ECO:0000256" key="3">
    <source>
        <dbReference type="ARBA" id="ARBA00022737"/>
    </source>
</evidence>
<keyword evidence="6 7" id="KW-0804">Transcription</keyword>
<dbReference type="GO" id="GO:0000976">
    <property type="term" value="F:transcription cis-regulatory region binding"/>
    <property type="evidence" value="ECO:0007669"/>
    <property type="project" value="TreeGrafter"/>
</dbReference>